<feature type="region of interest" description="Disordered" evidence="1">
    <location>
        <begin position="315"/>
        <end position="337"/>
    </location>
</feature>
<protein>
    <submittedName>
        <fullName evidence="2">Putative replication protein RepA</fullName>
    </submittedName>
</protein>
<dbReference type="Gene3D" id="3.30.70.1790">
    <property type="entry name" value="RepB DNA-primase, N-terminal domain"/>
    <property type="match status" value="1"/>
</dbReference>
<name>A8TKN3_SACIS</name>
<evidence type="ECO:0000313" key="2">
    <source>
        <dbReference type="EMBL" id="ABV26262.1"/>
    </source>
</evidence>
<feature type="compositionally biased region" description="Polar residues" evidence="1">
    <location>
        <begin position="905"/>
        <end position="917"/>
    </location>
</feature>
<reference evidence="2" key="1">
    <citation type="journal article" date="2008" name="Microbiology">
        <title>Evidence for the horizontal transfer of an integrase gene from a fusellovirus to a pRN-like plasmid within a single strain of Sulfolobus and the implications for plasmid survival.</title>
        <authorList>
            <person name="Peng X."/>
        </authorList>
    </citation>
    <scope>NUCLEOTIDE SEQUENCE</scope>
    <source>
        <strain evidence="2">ARN3/6</strain>
        <plasmid evidence="2">pXZ1</plasmid>
    </source>
</reference>
<keyword evidence="2" id="KW-0614">Plasmid</keyword>
<feature type="region of interest" description="Disordered" evidence="1">
    <location>
        <begin position="832"/>
        <end position="950"/>
    </location>
</feature>
<feature type="compositionally biased region" description="Basic and acidic residues" evidence="1">
    <location>
        <begin position="892"/>
        <end position="902"/>
    </location>
</feature>
<feature type="compositionally biased region" description="Basic and acidic residues" evidence="1">
    <location>
        <begin position="326"/>
        <end position="337"/>
    </location>
</feature>
<feature type="compositionally biased region" description="Polar residues" evidence="1">
    <location>
        <begin position="924"/>
        <end position="941"/>
    </location>
</feature>
<accession>A8TKN3</accession>
<proteinExistence type="predicted"/>
<organism evidence="2">
    <name type="scientific">Saccharolobus islandicus</name>
    <name type="common">Sulfolobus islandicus</name>
    <dbReference type="NCBI Taxonomy" id="43080"/>
    <lineage>
        <taxon>Archaea</taxon>
        <taxon>Thermoproteota</taxon>
        <taxon>Thermoprotei</taxon>
        <taxon>Sulfolobales</taxon>
        <taxon>Sulfolobaceae</taxon>
        <taxon>Saccharolobus</taxon>
    </lineage>
</organism>
<dbReference type="AlphaFoldDB" id="A8TKN3"/>
<evidence type="ECO:0000256" key="1">
    <source>
        <dbReference type="SAM" id="MobiDB-lite"/>
    </source>
</evidence>
<dbReference type="RefSeq" id="WP_012289543.1">
    <property type="nucleotide sequence ID" value="NC_010365.1"/>
</dbReference>
<dbReference type="EMBL" id="EU030940">
    <property type="protein sequence ID" value="ABV26262.1"/>
    <property type="molecule type" value="Genomic_DNA"/>
</dbReference>
<geneLocation type="plasmid" evidence="2">
    <name>pXZ1</name>
</geneLocation>
<sequence>MRTAEFLKAIWDLSGYYVIGVHLLNGGWQWFVANPEGAEKILDKYKETADIYYGVNPRANEPKSGKGSDSDISQANTFFADLDFKEKKDCKPGIYKDDPETFELELCYEEGEKTVYVHRPPLQELLRKLEEVKLTPVTFIIDSGNGYQILWKNKYPVEAEEWKKREEELIRTLQKAGLPADPQVKDISRVLRLPGSINHRNGREAKIIYVGEIVAVLPEKYERIINAVLPCFTKAEDKRFELVGHLSGFLVRRGIPLHDAEAIVEELYNRAGISPPEHGKDVKYTYKDYETGGNVTGFPELQALCEELGSPINTKLLGESGKTKKQGKEEEPSVREERPIQSFDTLRIYHDFQHGKAYVSTYKAVREKREMKGIQYWANVVKIDKTYINEDGNIHVLTEEERDKLKEEYLEIEYLVVEPNEFPELNLPTEIKEDVKISEVYKKVLEFIKQRVTFRYEEDYVAVVVWMIDSYFYRVFTAFPYLAPLKAGYNSGGSQLLWALSKIMPRPKIFIDPTPASIYTSVEQKDVTQLFDEFRDNVNKERIEEIKNILRAGYMSNGTVQRVEMTKHGRVVRDFNAYSPKVIIDQSLITSEYDIASRCLFIWLIRDPRRRADVSDERPIDLINELYSVFLKYAPQVNFLYKNMETEFTGRYDQLFRPLLVIARLIDAEDESLHVHDQLLIALNRSISFSESIAMEGDPQKKVIQYVIEYIKNSIGEFVEGRISTVPKPWHVYSEGEGEVYIFLSDLRKEIMEYAVEVYQKDISYRGDQRGGEPLTVREWEKADPEITEMLRDRKFTALLKKFFPENIKEHRWKNIFVLKFDDYSKIISPNFSGSPSGANSGGVYTPGLRDNTLSQRGEQKYESLKSPVKNSDIPPNSGSNSGSVINIQNKGSEKENSKSDAELSFNSSLRFSNKNTEPGLINPAQSRLNPGSEIKSQSQDYYEKGSEKNKSALGMTAKEQKIYDFLKKLSKHKYSAMPLKKLTKEELKLLPELREKELVNFDDRNVWLTFEGYIYLKGGDANDTIDKILQKIGQKFTEEELRKAISEVTGCPDTQCQDTWIEAIGRRVREEFPAHL</sequence>
<feature type="compositionally biased region" description="Low complexity" evidence="1">
    <location>
        <begin position="871"/>
        <end position="890"/>
    </location>
</feature>